<comment type="caution">
    <text evidence="2">The sequence shown here is derived from an EMBL/GenBank/DDBJ whole genome shotgun (WGS) entry which is preliminary data.</text>
</comment>
<evidence type="ECO:0000313" key="2">
    <source>
        <dbReference type="EMBL" id="KAA5522545.1"/>
    </source>
</evidence>
<dbReference type="SMART" id="SM00671">
    <property type="entry name" value="SEL1"/>
    <property type="match status" value="3"/>
</dbReference>
<gene>
    <name evidence="2" type="ORF">F2S80_07995</name>
</gene>
<evidence type="ECO:0000256" key="1">
    <source>
        <dbReference type="SAM" id="SignalP"/>
    </source>
</evidence>
<reference evidence="2 3" key="1">
    <citation type="submission" date="2019-09" db="EMBL/GenBank/DDBJ databases">
        <title>Haemophilus seminale sp. nov., isolated from human semen.</title>
        <authorList>
            <person name="Zheng M."/>
        </authorList>
    </citation>
    <scope>NUCLEOTIDE SEQUENCE [LARGE SCALE GENOMIC DNA]</scope>
    <source>
        <strain evidence="2 3">SZY H2</strain>
    </source>
</reference>
<accession>A0ABQ6SK41</accession>
<sequence>MKHSIKILAIPFLVLAFSQSVSANLPANISRTQLIQKAEQGNEEAQLMLAARYGKGYGDIPQDCSQSIYWFTRAAEQGSALGQFSLAMAYDQGDCVQQSYNQAVKWFKAAAQQNIPIAQAMLAQKYYRGQGVRQNRAEAKEWTGRACDNGIEDACHNYRLMNEGKY</sequence>
<dbReference type="EMBL" id="VXDF01000007">
    <property type="protein sequence ID" value="KAA5522545.1"/>
    <property type="molecule type" value="Genomic_DNA"/>
</dbReference>
<dbReference type="Gene3D" id="1.25.40.10">
    <property type="entry name" value="Tetratricopeptide repeat domain"/>
    <property type="match status" value="1"/>
</dbReference>
<keyword evidence="1" id="KW-0732">Signal</keyword>
<dbReference type="InterPro" id="IPR006597">
    <property type="entry name" value="Sel1-like"/>
</dbReference>
<evidence type="ECO:0000313" key="3">
    <source>
        <dbReference type="Proteomes" id="UP000324828"/>
    </source>
</evidence>
<feature type="signal peptide" evidence="1">
    <location>
        <begin position="1"/>
        <end position="23"/>
    </location>
</feature>
<dbReference type="SUPFAM" id="SSF81901">
    <property type="entry name" value="HCP-like"/>
    <property type="match status" value="1"/>
</dbReference>
<dbReference type="PANTHER" id="PTHR11102">
    <property type="entry name" value="SEL-1-LIKE PROTEIN"/>
    <property type="match status" value="1"/>
</dbReference>
<dbReference type="InterPro" id="IPR050767">
    <property type="entry name" value="Sel1_AlgK"/>
</dbReference>
<dbReference type="PANTHER" id="PTHR11102:SF160">
    <property type="entry name" value="ERAD-ASSOCIATED E3 UBIQUITIN-PROTEIN LIGASE COMPONENT HRD3"/>
    <property type="match status" value="1"/>
</dbReference>
<dbReference type="RefSeq" id="WP_139989202.1">
    <property type="nucleotide sequence ID" value="NZ_VCED01000001.1"/>
</dbReference>
<keyword evidence="3" id="KW-1185">Reference proteome</keyword>
<dbReference type="InterPro" id="IPR011990">
    <property type="entry name" value="TPR-like_helical_dom_sf"/>
</dbReference>
<proteinExistence type="predicted"/>
<organism evidence="2 3">
    <name type="scientific">Haemophilus seminalis</name>
    <dbReference type="NCBI Taxonomy" id="2582921"/>
    <lineage>
        <taxon>Bacteria</taxon>
        <taxon>Pseudomonadati</taxon>
        <taxon>Pseudomonadota</taxon>
        <taxon>Gammaproteobacteria</taxon>
        <taxon>Pasteurellales</taxon>
        <taxon>Pasteurellaceae</taxon>
        <taxon>Haemophilus</taxon>
    </lineage>
</organism>
<name>A0ABQ6SK41_9PAST</name>
<dbReference type="Proteomes" id="UP000324828">
    <property type="component" value="Unassembled WGS sequence"/>
</dbReference>
<protein>
    <submittedName>
        <fullName evidence="2">Sel1 repeat family protein</fullName>
    </submittedName>
</protein>
<dbReference type="Pfam" id="PF08238">
    <property type="entry name" value="Sel1"/>
    <property type="match status" value="3"/>
</dbReference>
<feature type="chain" id="PRO_5045593986" evidence="1">
    <location>
        <begin position="24"/>
        <end position="166"/>
    </location>
</feature>